<dbReference type="PANTHER" id="PTHR42794:SF1">
    <property type="entry name" value="HEMIN IMPORT ATP-BINDING PROTEIN HMUV"/>
    <property type="match status" value="1"/>
</dbReference>
<feature type="domain" description="ABC transporter" evidence="6">
    <location>
        <begin position="6"/>
        <end position="242"/>
    </location>
</feature>
<evidence type="ECO:0000259" key="6">
    <source>
        <dbReference type="PROSITE" id="PS50893"/>
    </source>
</evidence>
<dbReference type="InterPro" id="IPR017871">
    <property type="entry name" value="ABC_transporter-like_CS"/>
</dbReference>
<comment type="function">
    <text evidence="5">Part of the ABC transporter complex HmuTUV involved in hemin import. Responsible for energy coupling to the transport system.</text>
</comment>
<evidence type="ECO:0000256" key="5">
    <source>
        <dbReference type="ARBA" id="ARBA00037066"/>
    </source>
</evidence>
<sequence length="271" mass="29038">MTAPLLDIRNLSLSVGDKQLLRDIDFSVNAGECLALLGPNGAGKSTLLHALSGGASTVRDRIWLRGRSLAQWSGAELARFRAVMSQHTTVAFPIRVDEVVALGLPGRRGGNVRDPLVASLLEWLEVAHLRSRAYPSLSGGEQQRVQLARVLAQLWDASGPRLLLLDESTSALDPAQQYLTVEKLASLAATGDWSVVLVCHDLSLASSFASRVLMLQQGRLVADGSPDTVLTAQRLAQVYGLDCCRLPLEGRSSLHIKGALRRAPAPPGSMP</sequence>
<dbReference type="EMBL" id="JBGCUO010000001">
    <property type="protein sequence ID" value="MEY1661707.1"/>
    <property type="molecule type" value="Genomic_DNA"/>
</dbReference>
<organism evidence="7 8">
    <name type="scientific">Isoalcanivorax beigongshangi</name>
    <dbReference type="NCBI Taxonomy" id="3238810"/>
    <lineage>
        <taxon>Bacteria</taxon>
        <taxon>Pseudomonadati</taxon>
        <taxon>Pseudomonadota</taxon>
        <taxon>Gammaproteobacteria</taxon>
        <taxon>Oceanospirillales</taxon>
        <taxon>Alcanivoracaceae</taxon>
        <taxon>Isoalcanivorax</taxon>
    </lineage>
</organism>
<evidence type="ECO:0000256" key="3">
    <source>
        <dbReference type="ARBA" id="ARBA00022840"/>
    </source>
</evidence>
<accession>A0ABV4AGZ2</accession>
<evidence type="ECO:0000313" key="8">
    <source>
        <dbReference type="Proteomes" id="UP001562065"/>
    </source>
</evidence>
<name>A0ABV4AGZ2_9GAMM</name>
<dbReference type="Proteomes" id="UP001562065">
    <property type="component" value="Unassembled WGS sequence"/>
</dbReference>
<dbReference type="PROSITE" id="PS00211">
    <property type="entry name" value="ABC_TRANSPORTER_1"/>
    <property type="match status" value="1"/>
</dbReference>
<comment type="caution">
    <text evidence="7">The sequence shown here is derived from an EMBL/GenBank/DDBJ whole genome shotgun (WGS) entry which is preliminary data.</text>
</comment>
<keyword evidence="4" id="KW-1278">Translocase</keyword>
<keyword evidence="8" id="KW-1185">Reference proteome</keyword>
<protein>
    <submittedName>
        <fullName evidence="7">Heme ABC transporter ATP-binding protein</fullName>
    </submittedName>
</protein>
<keyword evidence="1" id="KW-0813">Transport</keyword>
<keyword evidence="3 7" id="KW-0067">ATP-binding</keyword>
<dbReference type="InterPro" id="IPR027417">
    <property type="entry name" value="P-loop_NTPase"/>
</dbReference>
<dbReference type="InterPro" id="IPR003439">
    <property type="entry name" value="ABC_transporter-like_ATP-bd"/>
</dbReference>
<dbReference type="Pfam" id="PF00005">
    <property type="entry name" value="ABC_tran"/>
    <property type="match status" value="1"/>
</dbReference>
<keyword evidence="2" id="KW-0547">Nucleotide-binding</keyword>
<dbReference type="SMART" id="SM00382">
    <property type="entry name" value="AAA"/>
    <property type="match status" value="1"/>
</dbReference>
<dbReference type="Gene3D" id="3.40.50.300">
    <property type="entry name" value="P-loop containing nucleotide triphosphate hydrolases"/>
    <property type="match status" value="1"/>
</dbReference>
<reference evidence="7 8" key="1">
    <citation type="submission" date="2024-07" db="EMBL/GenBank/DDBJ databases">
        <authorList>
            <person name="Ren Q."/>
        </authorList>
    </citation>
    <scope>NUCLEOTIDE SEQUENCE [LARGE SCALE GENOMIC DNA]</scope>
    <source>
        <strain evidence="7 8">REN37</strain>
    </source>
</reference>
<proteinExistence type="predicted"/>
<evidence type="ECO:0000313" key="7">
    <source>
        <dbReference type="EMBL" id="MEY1661707.1"/>
    </source>
</evidence>
<dbReference type="PROSITE" id="PS50893">
    <property type="entry name" value="ABC_TRANSPORTER_2"/>
    <property type="match status" value="1"/>
</dbReference>
<dbReference type="PANTHER" id="PTHR42794">
    <property type="entry name" value="HEMIN IMPORT ATP-BINDING PROTEIN HMUV"/>
    <property type="match status" value="1"/>
</dbReference>
<dbReference type="CDD" id="cd03214">
    <property type="entry name" value="ABC_Iron-Siderophores_B12_Hemin"/>
    <property type="match status" value="1"/>
</dbReference>
<evidence type="ECO:0000256" key="4">
    <source>
        <dbReference type="ARBA" id="ARBA00022967"/>
    </source>
</evidence>
<dbReference type="RefSeq" id="WP_369454957.1">
    <property type="nucleotide sequence ID" value="NZ_JBGCUO010000001.1"/>
</dbReference>
<dbReference type="NCBIfam" id="NF010068">
    <property type="entry name" value="PRK13548.1"/>
    <property type="match status" value="1"/>
</dbReference>
<dbReference type="InterPro" id="IPR003593">
    <property type="entry name" value="AAA+_ATPase"/>
</dbReference>
<dbReference type="GO" id="GO:0005524">
    <property type="term" value="F:ATP binding"/>
    <property type="evidence" value="ECO:0007669"/>
    <property type="project" value="UniProtKB-KW"/>
</dbReference>
<dbReference type="SUPFAM" id="SSF52540">
    <property type="entry name" value="P-loop containing nucleoside triphosphate hydrolases"/>
    <property type="match status" value="1"/>
</dbReference>
<gene>
    <name evidence="7" type="ORF">AB5I84_06030</name>
</gene>
<evidence type="ECO:0000256" key="1">
    <source>
        <dbReference type="ARBA" id="ARBA00022448"/>
    </source>
</evidence>
<evidence type="ECO:0000256" key="2">
    <source>
        <dbReference type="ARBA" id="ARBA00022741"/>
    </source>
</evidence>